<feature type="transmembrane region" description="Helical" evidence="1">
    <location>
        <begin position="12"/>
        <end position="30"/>
    </location>
</feature>
<dbReference type="InterPro" id="IPR029063">
    <property type="entry name" value="SAM-dependent_MTases_sf"/>
</dbReference>
<organism evidence="2 3">
    <name type="scientific">Coprinopsis marcescibilis</name>
    <name type="common">Agaric fungus</name>
    <name type="synonym">Psathyrella marcescibilis</name>
    <dbReference type="NCBI Taxonomy" id="230819"/>
    <lineage>
        <taxon>Eukaryota</taxon>
        <taxon>Fungi</taxon>
        <taxon>Dikarya</taxon>
        <taxon>Basidiomycota</taxon>
        <taxon>Agaricomycotina</taxon>
        <taxon>Agaricomycetes</taxon>
        <taxon>Agaricomycetidae</taxon>
        <taxon>Agaricales</taxon>
        <taxon>Agaricineae</taxon>
        <taxon>Psathyrellaceae</taxon>
        <taxon>Coprinopsis</taxon>
    </lineage>
</organism>
<dbReference type="AlphaFoldDB" id="A0A5C3KQP0"/>
<dbReference type="CDD" id="cd02440">
    <property type="entry name" value="AdoMet_MTases"/>
    <property type="match status" value="1"/>
</dbReference>
<dbReference type="EMBL" id="ML210238">
    <property type="protein sequence ID" value="TFK22547.1"/>
    <property type="molecule type" value="Genomic_DNA"/>
</dbReference>
<gene>
    <name evidence="2" type="ORF">FA15DRAFT_671441</name>
</gene>
<proteinExistence type="predicted"/>
<dbReference type="InterPro" id="IPR052356">
    <property type="entry name" value="Thiol_S-MT"/>
</dbReference>
<keyword evidence="1" id="KW-0812">Transmembrane</keyword>
<evidence type="ECO:0008006" key="4">
    <source>
        <dbReference type="Google" id="ProtNLM"/>
    </source>
</evidence>
<evidence type="ECO:0000313" key="2">
    <source>
        <dbReference type="EMBL" id="TFK22547.1"/>
    </source>
</evidence>
<dbReference type="STRING" id="230819.A0A5C3KQP0"/>
<sequence length="277" mass="31085">MLKFAAFKFSPLFGIITAVRVAIFPTLLAIRKDPTLLFRPNDISAVFMAHVWAGGFAEGTDTMGRPAKEQLITPNSEGVVLDIGAGHGHTIQYLNRSRVTRYVALEPNQLMHPKIRAAAHAAGFYESDGSFTILSCGAEDSASILKGLENTQADTIISVLTLCTIPNPSKSIHNLVRDVLKPNGQFLFYEHVLSHLPDVAWWQKFWAPVWQVAFDGCRLDRPTHLVFENLEVEIQGGNDGYRQDGRDSPWKEQQVWGMPDEPEEDLFWHRAGRFVKK</sequence>
<evidence type="ECO:0000313" key="3">
    <source>
        <dbReference type="Proteomes" id="UP000307440"/>
    </source>
</evidence>
<dbReference type="Pfam" id="PF13489">
    <property type="entry name" value="Methyltransf_23"/>
    <property type="match status" value="1"/>
</dbReference>
<accession>A0A5C3KQP0</accession>
<keyword evidence="3" id="KW-1185">Reference proteome</keyword>
<reference evidence="2 3" key="1">
    <citation type="journal article" date="2019" name="Nat. Ecol. Evol.">
        <title>Megaphylogeny resolves global patterns of mushroom evolution.</title>
        <authorList>
            <person name="Varga T."/>
            <person name="Krizsan K."/>
            <person name="Foldi C."/>
            <person name="Dima B."/>
            <person name="Sanchez-Garcia M."/>
            <person name="Sanchez-Ramirez S."/>
            <person name="Szollosi G.J."/>
            <person name="Szarkandi J.G."/>
            <person name="Papp V."/>
            <person name="Albert L."/>
            <person name="Andreopoulos W."/>
            <person name="Angelini C."/>
            <person name="Antonin V."/>
            <person name="Barry K.W."/>
            <person name="Bougher N.L."/>
            <person name="Buchanan P."/>
            <person name="Buyck B."/>
            <person name="Bense V."/>
            <person name="Catcheside P."/>
            <person name="Chovatia M."/>
            <person name="Cooper J."/>
            <person name="Damon W."/>
            <person name="Desjardin D."/>
            <person name="Finy P."/>
            <person name="Geml J."/>
            <person name="Haridas S."/>
            <person name="Hughes K."/>
            <person name="Justo A."/>
            <person name="Karasinski D."/>
            <person name="Kautmanova I."/>
            <person name="Kiss B."/>
            <person name="Kocsube S."/>
            <person name="Kotiranta H."/>
            <person name="LaButti K.M."/>
            <person name="Lechner B.E."/>
            <person name="Liimatainen K."/>
            <person name="Lipzen A."/>
            <person name="Lukacs Z."/>
            <person name="Mihaltcheva S."/>
            <person name="Morgado L.N."/>
            <person name="Niskanen T."/>
            <person name="Noordeloos M.E."/>
            <person name="Ohm R.A."/>
            <person name="Ortiz-Santana B."/>
            <person name="Ovrebo C."/>
            <person name="Racz N."/>
            <person name="Riley R."/>
            <person name="Savchenko A."/>
            <person name="Shiryaev A."/>
            <person name="Soop K."/>
            <person name="Spirin V."/>
            <person name="Szebenyi C."/>
            <person name="Tomsovsky M."/>
            <person name="Tulloss R.E."/>
            <person name="Uehling J."/>
            <person name="Grigoriev I.V."/>
            <person name="Vagvolgyi C."/>
            <person name="Papp T."/>
            <person name="Martin F.M."/>
            <person name="Miettinen O."/>
            <person name="Hibbett D.S."/>
            <person name="Nagy L.G."/>
        </authorList>
    </citation>
    <scope>NUCLEOTIDE SEQUENCE [LARGE SCALE GENOMIC DNA]</scope>
    <source>
        <strain evidence="2 3">CBS 121175</strain>
    </source>
</reference>
<dbReference type="PANTHER" id="PTHR45036">
    <property type="entry name" value="METHYLTRANSFERASE LIKE 7B"/>
    <property type="match status" value="1"/>
</dbReference>
<protein>
    <recommendedName>
        <fullName evidence="4">S-adenosyl-L-methionine-dependent methyltransferase</fullName>
    </recommendedName>
</protein>
<name>A0A5C3KQP0_COPMA</name>
<keyword evidence="1" id="KW-1133">Transmembrane helix</keyword>
<dbReference type="OrthoDB" id="540004at2759"/>
<evidence type="ECO:0000256" key="1">
    <source>
        <dbReference type="SAM" id="Phobius"/>
    </source>
</evidence>
<dbReference type="Gene3D" id="3.40.50.150">
    <property type="entry name" value="Vaccinia Virus protein VP39"/>
    <property type="match status" value="1"/>
</dbReference>
<dbReference type="Proteomes" id="UP000307440">
    <property type="component" value="Unassembled WGS sequence"/>
</dbReference>
<keyword evidence="1" id="KW-0472">Membrane</keyword>
<dbReference type="SUPFAM" id="SSF53335">
    <property type="entry name" value="S-adenosyl-L-methionine-dependent methyltransferases"/>
    <property type="match status" value="1"/>
</dbReference>
<dbReference type="PANTHER" id="PTHR45036:SF1">
    <property type="entry name" value="METHYLTRANSFERASE LIKE 7A"/>
    <property type="match status" value="1"/>
</dbReference>